<dbReference type="Gene3D" id="3.40.47.10">
    <property type="match status" value="1"/>
</dbReference>
<dbReference type="PROSITE" id="PS00606">
    <property type="entry name" value="KS3_1"/>
    <property type="match status" value="1"/>
</dbReference>
<evidence type="ECO:0000256" key="7">
    <source>
        <dbReference type="ARBA" id="ARBA00023315"/>
    </source>
</evidence>
<dbReference type="Pfam" id="PF08990">
    <property type="entry name" value="Docking"/>
    <property type="match status" value="1"/>
</dbReference>
<keyword evidence="4" id="KW-0808">Transferase</keyword>
<accession>A0ABP5DSP6</accession>
<dbReference type="Pfam" id="PF18369">
    <property type="entry name" value="PKS_DE"/>
    <property type="match status" value="1"/>
</dbReference>
<sequence>MESQEKLFDYLKKVSAELQKTRSRLRKLEAGEREPVAVVGMACRLPGGVRDPEALWELVATGTDAISEFPRDRGWEIPGADAGYAPVGGFVYDAPDFDAAFFGISPREALAMDPQQRILLEVSWEALERAGIDPNTLHGSQTGVFVGANFSGYGVTVAGEKEAQGYVLTGGLTAVISGRVAYTLGLEGPAVTVDTACSSSSTALHLALQSLHSGESTMALAGGVAIMALPGAFSEFSKQQGMATNGRCKAFSADADGIGWAEGAGMVLLERLSDARRNGHQVLAVISGSAANQDGASNGLTAPNGPSQQRVIRAALADAKLTSADIDAVEGHGTGTTLGDPIEAQALIATYGQERPEGLPLWLGSVKSNIGHPQAASGVISLIKMVQALRHGELPKTLFAEEPSPHIDWAAGDVRLLNEARPWTAGDRPRRAGISSFGVSGTNVHMIVEEAPAEKAEAKTQAGSESGASAGEPATGVAAEADRPGSGPGSEAAPAPRVLAGADVSAWLVSGRGSDALAAQAGQLREFVIGRPELTPADVAWSLASTRATFENRAVVTAVGREALNAGLAAVATGQPAPGVVTGSVGTLGAGKSVFVFPGQGSQWVGMGRDLVDTSPVFAKRFAECAKALAPFVDWSLYDVLDQQLETADMVQPVLWAMMVSLAAVWQAAGVMPDAVVGHSQGEIAAAVVAGSLSLEDGARVVALRSQALKPLAGKGGMLSLALPADAVRERIAEFGERASIAAINGAAATVVSGEPQALQEIQAACEAEDIRARIIPVDYASHSAQIDALEQEILQALAGVAPTDAAIPMISAMNGETLTGTELGPDYWYASLRSTVEFDRAVRKLVETGHRAFVEVSPHPVLTGAITDTVEDTGTTASVVTGTLRRDEGGPARLLASLAEAHVNGVRVDWQKVLEPAATTDLPTYAFQRQRFWPKPAEPEAPVATGSGTPAEAEFWAAVENGDLTGLSDKLALEAAQLSEVLPALATWRRREQDMSSVADWRYRVSWVPVTDPGGAAPTGTWLLVAPEAVDDTTAADCASALTDNGAEVVTVTVGIADLDRATLAEKVRAAFLDGETDFAGVLSLLALDETPTPAHPMVVGGLAGTTLLMQALGDLGVTGPLWAATRGAVAAGLGEHPTHPVQAQIWGLGRTAGLEHPDRWGGLVDLPEQWDERAAARLATVLGGCGEDQVALRSSGIMARRVVRAARRTREDQWSPTGTVLVTGGTGEVGPHLVRWLAGRGAENVVLTTRSGVRPQAAAALAAVAEAGTAVSLMTCDIASRDEVSGLLDRIAADGPPLRSVMHAANAVDLMPFDATGLGDLAKALGAKVAGALWLDELTRDLDLDRFVLFSSISATWGSNEHAAYTAANAHLDALAQERRARGLPGTSVAWGIWDTREWGDLSTITHDKPGAITPARLLRQGLTFLNPQRALTALDQALADDETNLVVADVDWSRFAPVFTALRPWRLLDQVPEVKALSATSGASAAPDASAGDLASRLAAMGPAERERTVTDLVCTHAAAVLGFGGAAEIPADRAFRDMGFDSLTAVELRNRLNTATGLKLASTAVFDYPSPEVLASHVAGQLAGTGPAAAQRPVLEEFDTFAEGVSDLDGQTRAALVRRLETLARDLRGAEPETAVDAVDDDEMFEFVDGVLNAPDFE</sequence>
<evidence type="ECO:0000256" key="8">
    <source>
        <dbReference type="SAM" id="MobiDB-lite"/>
    </source>
</evidence>
<dbReference type="InterPro" id="IPR018201">
    <property type="entry name" value="Ketoacyl_synth_AS"/>
</dbReference>
<dbReference type="InterPro" id="IPR020841">
    <property type="entry name" value="PKS_Beta-ketoAc_synthase_dom"/>
</dbReference>
<dbReference type="Proteomes" id="UP001499854">
    <property type="component" value="Unassembled WGS sequence"/>
</dbReference>
<dbReference type="Gene3D" id="6.10.140.1830">
    <property type="match status" value="1"/>
</dbReference>
<dbReference type="InterPro" id="IPR050091">
    <property type="entry name" value="PKS_NRPS_Biosynth_Enz"/>
</dbReference>
<evidence type="ECO:0000313" key="12">
    <source>
        <dbReference type="Proteomes" id="UP001499854"/>
    </source>
</evidence>
<evidence type="ECO:0000256" key="1">
    <source>
        <dbReference type="ARBA" id="ARBA00001957"/>
    </source>
</evidence>
<dbReference type="SMART" id="SM00822">
    <property type="entry name" value="PKS_KR"/>
    <property type="match status" value="1"/>
</dbReference>
<dbReference type="PANTHER" id="PTHR43775:SF51">
    <property type="entry name" value="INACTIVE PHENOLPHTHIOCEROL SYNTHESIS POLYKETIDE SYNTHASE TYPE I PKS1-RELATED"/>
    <property type="match status" value="1"/>
</dbReference>
<reference evidence="12" key="1">
    <citation type="journal article" date="2019" name="Int. J. Syst. Evol. Microbiol.">
        <title>The Global Catalogue of Microorganisms (GCM) 10K type strain sequencing project: providing services to taxonomists for standard genome sequencing and annotation.</title>
        <authorList>
            <consortium name="The Broad Institute Genomics Platform"/>
            <consortium name="The Broad Institute Genome Sequencing Center for Infectious Disease"/>
            <person name="Wu L."/>
            <person name="Ma J."/>
        </authorList>
    </citation>
    <scope>NUCLEOTIDE SEQUENCE [LARGE SCALE GENOMIC DNA]</scope>
    <source>
        <strain evidence="12">JCM 16013</strain>
    </source>
</reference>
<dbReference type="Pfam" id="PF02801">
    <property type="entry name" value="Ketoacyl-synt_C"/>
    <property type="match status" value="1"/>
</dbReference>
<comment type="caution">
    <text evidence="11">The sequence shown here is derived from an EMBL/GenBank/DDBJ whole genome shotgun (WGS) entry which is preliminary data.</text>
</comment>
<dbReference type="Pfam" id="PF08659">
    <property type="entry name" value="KR"/>
    <property type="match status" value="1"/>
</dbReference>
<dbReference type="Gene3D" id="1.10.1200.10">
    <property type="entry name" value="ACP-like"/>
    <property type="match status" value="1"/>
</dbReference>
<feature type="region of interest" description="Disordered" evidence="8">
    <location>
        <begin position="453"/>
        <end position="494"/>
    </location>
</feature>
<gene>
    <name evidence="11" type="ORF">GCM10009838_54010</name>
</gene>
<dbReference type="SUPFAM" id="SSF55048">
    <property type="entry name" value="Probable ACP-binding domain of malonyl-CoA ACP transacylase"/>
    <property type="match status" value="1"/>
</dbReference>
<dbReference type="InterPro" id="IPR016039">
    <property type="entry name" value="Thiolase-like"/>
</dbReference>
<evidence type="ECO:0000256" key="3">
    <source>
        <dbReference type="ARBA" id="ARBA00022553"/>
    </source>
</evidence>
<dbReference type="InterPro" id="IPR057326">
    <property type="entry name" value="KR_dom"/>
</dbReference>
<dbReference type="SMART" id="SM00827">
    <property type="entry name" value="PKS_AT"/>
    <property type="match status" value="1"/>
</dbReference>
<dbReference type="Gene3D" id="3.40.50.11460">
    <property type="match status" value="1"/>
</dbReference>
<proteinExistence type="predicted"/>
<keyword evidence="3" id="KW-0597">Phosphoprotein</keyword>
<dbReference type="Pfam" id="PF00698">
    <property type="entry name" value="Acyl_transf_1"/>
    <property type="match status" value="1"/>
</dbReference>
<dbReference type="InterPro" id="IPR006162">
    <property type="entry name" value="Ppantetheine_attach_site"/>
</dbReference>
<dbReference type="CDD" id="cd08952">
    <property type="entry name" value="KR_1_SDR_x"/>
    <property type="match status" value="1"/>
</dbReference>
<dbReference type="Pfam" id="PF16197">
    <property type="entry name" value="KAsynt_C_assoc"/>
    <property type="match status" value="1"/>
</dbReference>
<dbReference type="SMART" id="SM00823">
    <property type="entry name" value="PKS_PP"/>
    <property type="match status" value="1"/>
</dbReference>
<evidence type="ECO:0000259" key="10">
    <source>
        <dbReference type="PROSITE" id="PS52004"/>
    </source>
</evidence>
<dbReference type="InterPro" id="IPR014043">
    <property type="entry name" value="Acyl_transferase_dom"/>
</dbReference>
<organism evidence="11 12">
    <name type="scientific">Catenulispora subtropica</name>
    <dbReference type="NCBI Taxonomy" id="450798"/>
    <lineage>
        <taxon>Bacteria</taxon>
        <taxon>Bacillati</taxon>
        <taxon>Actinomycetota</taxon>
        <taxon>Actinomycetes</taxon>
        <taxon>Catenulisporales</taxon>
        <taxon>Catenulisporaceae</taxon>
        <taxon>Catenulispora</taxon>
    </lineage>
</organism>
<evidence type="ECO:0000259" key="9">
    <source>
        <dbReference type="PROSITE" id="PS50075"/>
    </source>
</evidence>
<dbReference type="InterPro" id="IPR013968">
    <property type="entry name" value="PKS_KR"/>
</dbReference>
<dbReference type="PROSITE" id="PS00012">
    <property type="entry name" value="PHOSPHOPANTETHEINE"/>
    <property type="match status" value="1"/>
</dbReference>
<dbReference type="SUPFAM" id="SSF51735">
    <property type="entry name" value="NAD(P)-binding Rossmann-fold domains"/>
    <property type="match status" value="2"/>
</dbReference>
<evidence type="ECO:0000256" key="4">
    <source>
        <dbReference type="ARBA" id="ARBA00022679"/>
    </source>
</evidence>
<dbReference type="SUPFAM" id="SSF47336">
    <property type="entry name" value="ACP-like"/>
    <property type="match status" value="1"/>
</dbReference>
<evidence type="ECO:0008006" key="13">
    <source>
        <dbReference type="Google" id="ProtNLM"/>
    </source>
</evidence>
<dbReference type="InterPro" id="IPR036291">
    <property type="entry name" value="NAD(P)-bd_dom_sf"/>
</dbReference>
<evidence type="ECO:0000313" key="11">
    <source>
        <dbReference type="EMBL" id="GAA1985058.1"/>
    </source>
</evidence>
<dbReference type="NCBIfam" id="NF045894">
    <property type="entry name" value="PKS_plus_SDR"/>
    <property type="match status" value="1"/>
</dbReference>
<keyword evidence="7" id="KW-0012">Acyltransferase</keyword>
<protein>
    <recommendedName>
        <fullName evidence="13">Acyl transferase</fullName>
    </recommendedName>
</protein>
<keyword evidence="6" id="KW-0511">Multifunctional enzyme</keyword>
<dbReference type="InterPro" id="IPR009081">
    <property type="entry name" value="PP-bd_ACP"/>
</dbReference>
<dbReference type="InterPro" id="IPR014030">
    <property type="entry name" value="Ketoacyl_synth_N"/>
</dbReference>
<dbReference type="InterPro" id="IPR014031">
    <property type="entry name" value="Ketoacyl_synth_C"/>
</dbReference>
<dbReference type="Pfam" id="PF00109">
    <property type="entry name" value="ketoacyl-synt"/>
    <property type="match status" value="1"/>
</dbReference>
<evidence type="ECO:0000256" key="2">
    <source>
        <dbReference type="ARBA" id="ARBA00022450"/>
    </source>
</evidence>
<dbReference type="Gene3D" id="3.40.366.10">
    <property type="entry name" value="Malonyl-Coenzyme A Acyl Carrier Protein, domain 2"/>
    <property type="match status" value="1"/>
</dbReference>
<feature type="domain" description="Ketosynthase family 3 (KS3)" evidence="10">
    <location>
        <begin position="33"/>
        <end position="450"/>
    </location>
</feature>
<feature type="domain" description="Carrier" evidence="9">
    <location>
        <begin position="1511"/>
        <end position="1586"/>
    </location>
</feature>
<name>A0ABP5DSP6_9ACTN</name>
<dbReference type="InterPro" id="IPR016036">
    <property type="entry name" value="Malonyl_transacylase_ACP-bd"/>
</dbReference>
<keyword evidence="12" id="KW-1185">Reference proteome</keyword>
<dbReference type="InterPro" id="IPR041618">
    <property type="entry name" value="PKS_DE"/>
</dbReference>
<evidence type="ECO:0000256" key="5">
    <source>
        <dbReference type="ARBA" id="ARBA00023194"/>
    </source>
</evidence>
<dbReference type="EMBL" id="BAAAQM010000034">
    <property type="protein sequence ID" value="GAA1985058.1"/>
    <property type="molecule type" value="Genomic_DNA"/>
</dbReference>
<evidence type="ECO:0000256" key="6">
    <source>
        <dbReference type="ARBA" id="ARBA00023268"/>
    </source>
</evidence>
<dbReference type="CDD" id="cd00833">
    <property type="entry name" value="PKS"/>
    <property type="match status" value="1"/>
</dbReference>
<dbReference type="Gene3D" id="3.30.70.3290">
    <property type="match status" value="1"/>
</dbReference>
<comment type="cofactor">
    <cofactor evidence="1">
        <name>pantetheine 4'-phosphate</name>
        <dbReference type="ChEBI" id="CHEBI:47942"/>
    </cofactor>
</comment>
<dbReference type="InterPro" id="IPR020806">
    <property type="entry name" value="PKS_PP-bd"/>
</dbReference>
<dbReference type="InterPro" id="IPR001227">
    <property type="entry name" value="Ac_transferase_dom_sf"/>
</dbReference>
<dbReference type="SUPFAM" id="SSF52151">
    <property type="entry name" value="FabD/lysophospholipase-like"/>
    <property type="match status" value="1"/>
</dbReference>
<dbReference type="PROSITE" id="PS52004">
    <property type="entry name" value="KS3_2"/>
    <property type="match status" value="1"/>
</dbReference>
<dbReference type="PROSITE" id="PS50075">
    <property type="entry name" value="CARRIER"/>
    <property type="match status" value="1"/>
</dbReference>
<dbReference type="PANTHER" id="PTHR43775">
    <property type="entry name" value="FATTY ACID SYNTHASE"/>
    <property type="match status" value="1"/>
</dbReference>
<dbReference type="Pfam" id="PF00550">
    <property type="entry name" value="PP-binding"/>
    <property type="match status" value="1"/>
</dbReference>
<dbReference type="InterPro" id="IPR015083">
    <property type="entry name" value="NorB/c/GfsB-D-like_docking"/>
</dbReference>
<dbReference type="SUPFAM" id="SSF53901">
    <property type="entry name" value="Thiolase-like"/>
    <property type="match status" value="1"/>
</dbReference>
<dbReference type="InterPro" id="IPR016035">
    <property type="entry name" value="Acyl_Trfase/lysoPLipase"/>
</dbReference>
<keyword evidence="5" id="KW-0045">Antibiotic biosynthesis</keyword>
<dbReference type="SMART" id="SM01294">
    <property type="entry name" value="PKS_PP_betabranch"/>
    <property type="match status" value="1"/>
</dbReference>
<dbReference type="InterPro" id="IPR032821">
    <property type="entry name" value="PKS_assoc"/>
</dbReference>
<dbReference type="SMART" id="SM00825">
    <property type="entry name" value="PKS_KS"/>
    <property type="match status" value="1"/>
</dbReference>
<dbReference type="Gene3D" id="3.40.50.720">
    <property type="entry name" value="NAD(P)-binding Rossmann-like Domain"/>
    <property type="match status" value="1"/>
</dbReference>
<keyword evidence="2" id="KW-0596">Phosphopantetheine</keyword>
<dbReference type="InterPro" id="IPR036736">
    <property type="entry name" value="ACP-like_sf"/>
</dbReference>
<dbReference type="RefSeq" id="WP_344659921.1">
    <property type="nucleotide sequence ID" value="NZ_BAAAQM010000034.1"/>
</dbReference>